<dbReference type="InterPro" id="IPR001789">
    <property type="entry name" value="Sig_transdc_resp-reg_receiver"/>
</dbReference>
<gene>
    <name evidence="4" type="ORF">OLEAN_C15840</name>
</gene>
<feature type="domain" description="Response regulatory" evidence="3">
    <location>
        <begin position="4"/>
        <end position="119"/>
    </location>
</feature>
<accession>R4YM44</accession>
<evidence type="ECO:0000256" key="1">
    <source>
        <dbReference type="ARBA" id="ARBA00022553"/>
    </source>
</evidence>
<dbReference type="SMART" id="SM00448">
    <property type="entry name" value="REC"/>
    <property type="match status" value="1"/>
</dbReference>
<reference evidence="4 5" key="1">
    <citation type="journal article" date="2013" name="Nat. Commun.">
        <title>Genome sequence and functional genomic analysis of the oil-degrading bacterium Oleispira antarctica.</title>
        <authorList>
            <person name="Kube M."/>
            <person name="Chernikova T.N."/>
            <person name="Al-Ramahi Y."/>
            <person name="Beloqui A."/>
            <person name="Lopez-Cortez N."/>
            <person name="Guazzaroni M.E."/>
            <person name="Heipieper H.J."/>
            <person name="Klages S."/>
            <person name="Kotsyurbenko O.R."/>
            <person name="Langer I."/>
            <person name="Nechitaylo T.Y."/>
            <person name="Lunsdorf H."/>
            <person name="Fernandez M."/>
            <person name="Juarez S."/>
            <person name="Ciordia S."/>
            <person name="Singer A."/>
            <person name="Kagan O."/>
            <person name="Egorova O."/>
            <person name="Petit P.A."/>
            <person name="Stogios P."/>
            <person name="Kim Y."/>
            <person name="Tchigvintsev A."/>
            <person name="Flick R."/>
            <person name="Denaro R."/>
            <person name="Genovese M."/>
            <person name="Albar J.P."/>
            <person name="Reva O.N."/>
            <person name="Martinez-Gomariz M."/>
            <person name="Tran H."/>
            <person name="Ferrer M."/>
            <person name="Savchenko A."/>
            <person name="Yakunin A.F."/>
            <person name="Yakimov M.M."/>
            <person name="Golyshina O.V."/>
            <person name="Reinhardt R."/>
            <person name="Golyshin P.N."/>
        </authorList>
    </citation>
    <scope>NUCLEOTIDE SEQUENCE [LARGE SCALE GENOMIC DNA]</scope>
</reference>
<proteinExistence type="predicted"/>
<dbReference type="PANTHER" id="PTHR44591">
    <property type="entry name" value="STRESS RESPONSE REGULATOR PROTEIN 1"/>
    <property type="match status" value="1"/>
</dbReference>
<evidence type="ECO:0000313" key="5">
    <source>
        <dbReference type="Proteomes" id="UP000032749"/>
    </source>
</evidence>
<dbReference type="PROSITE" id="PS50110">
    <property type="entry name" value="RESPONSE_REGULATORY"/>
    <property type="match status" value="1"/>
</dbReference>
<dbReference type="SUPFAM" id="SSF52172">
    <property type="entry name" value="CheY-like"/>
    <property type="match status" value="1"/>
</dbReference>
<dbReference type="InterPro" id="IPR011006">
    <property type="entry name" value="CheY-like_superfamily"/>
</dbReference>
<evidence type="ECO:0000259" key="3">
    <source>
        <dbReference type="PROSITE" id="PS50110"/>
    </source>
</evidence>
<organism evidence="4 5">
    <name type="scientific">Oleispira antarctica RB-8</name>
    <dbReference type="NCBI Taxonomy" id="698738"/>
    <lineage>
        <taxon>Bacteria</taxon>
        <taxon>Pseudomonadati</taxon>
        <taxon>Pseudomonadota</taxon>
        <taxon>Gammaproteobacteria</taxon>
        <taxon>Oceanospirillales</taxon>
        <taxon>Oceanospirillaceae</taxon>
        <taxon>Oleispira</taxon>
    </lineage>
</organism>
<dbReference type="CDD" id="cd17593">
    <property type="entry name" value="REC_CheC-like"/>
    <property type="match status" value="1"/>
</dbReference>
<dbReference type="PANTHER" id="PTHR44591:SF24">
    <property type="entry name" value="PROTEIN-GLUTAMATE METHYLESTERASE_PROTEIN-GLUTAMINE GLUTAMINASE 1"/>
    <property type="match status" value="1"/>
</dbReference>
<dbReference type="Pfam" id="PF00072">
    <property type="entry name" value="Response_reg"/>
    <property type="match status" value="1"/>
</dbReference>
<feature type="modified residue" description="4-aspartylphosphate" evidence="2">
    <location>
        <position position="54"/>
    </location>
</feature>
<dbReference type="PATRIC" id="fig|698738.3.peg.1639"/>
<dbReference type="KEGG" id="oai:OLEAN_C15840"/>
<evidence type="ECO:0000256" key="2">
    <source>
        <dbReference type="PROSITE-ProRule" id="PRU00169"/>
    </source>
</evidence>
<dbReference type="EMBL" id="FO203512">
    <property type="protein sequence ID" value="CCK75760.1"/>
    <property type="molecule type" value="Genomic_DNA"/>
</dbReference>
<keyword evidence="1 2" id="KW-0597">Phosphoprotein</keyword>
<evidence type="ECO:0000313" key="4">
    <source>
        <dbReference type="EMBL" id="CCK75760.1"/>
    </source>
</evidence>
<protein>
    <submittedName>
        <fullName evidence="4">Protein of CheY-like domain</fullName>
    </submittedName>
</protein>
<dbReference type="InterPro" id="IPR050595">
    <property type="entry name" value="Bact_response_regulator"/>
</dbReference>
<dbReference type="Gene3D" id="3.40.50.2300">
    <property type="match status" value="1"/>
</dbReference>
<sequence>MALPVLICDDSSFARKQMKRALPDGWDIDLTFATNGVEGVEAIRQGKGEVVFLDLTMPEMDGYGVLEAIRKEDLPAMVIVVSGDIQPDAQERVKKLGAMAFIKKPIDKAKATEILTEFGILSAAE</sequence>
<dbReference type="Proteomes" id="UP000032749">
    <property type="component" value="Chromosome"/>
</dbReference>
<keyword evidence="5" id="KW-1185">Reference proteome</keyword>
<dbReference type="STRING" id="698738.OLEAN_C15840"/>
<dbReference type="HOGENOM" id="CLU_000445_69_15_6"/>
<dbReference type="AlphaFoldDB" id="R4YM44"/>
<name>R4YM44_OLEAN</name>
<dbReference type="GO" id="GO:0000160">
    <property type="term" value="P:phosphorelay signal transduction system"/>
    <property type="evidence" value="ECO:0007669"/>
    <property type="project" value="InterPro"/>
</dbReference>